<reference evidence="1" key="1">
    <citation type="submission" date="2023-10" db="EMBL/GenBank/DDBJ databases">
        <title>Genome assembly of Pristionchus species.</title>
        <authorList>
            <person name="Yoshida K."/>
            <person name="Sommer R.J."/>
        </authorList>
    </citation>
    <scope>NUCLEOTIDE SEQUENCE</scope>
    <source>
        <strain evidence="1">RS0144</strain>
    </source>
</reference>
<accession>A0AAV5TFU0</accession>
<dbReference type="Proteomes" id="UP001432027">
    <property type="component" value="Unassembled WGS sequence"/>
</dbReference>
<keyword evidence="2" id="KW-1185">Reference proteome</keyword>
<feature type="non-terminal residue" evidence="1">
    <location>
        <position position="1"/>
    </location>
</feature>
<evidence type="ECO:0008006" key="3">
    <source>
        <dbReference type="Google" id="ProtNLM"/>
    </source>
</evidence>
<evidence type="ECO:0000313" key="1">
    <source>
        <dbReference type="EMBL" id="GMS91251.1"/>
    </source>
</evidence>
<comment type="caution">
    <text evidence="1">The sequence shown here is derived from an EMBL/GenBank/DDBJ whole genome shotgun (WGS) entry which is preliminary data.</text>
</comment>
<evidence type="ECO:0000313" key="2">
    <source>
        <dbReference type="Proteomes" id="UP001432027"/>
    </source>
</evidence>
<dbReference type="AlphaFoldDB" id="A0AAV5TFU0"/>
<sequence>RVEELLRVIDWSVDHADYIFRVVSNQHESIDPVRMLTVDVTNDLGQSGHQLLDLRDSDFGDLDDEGHVHVEAVVGLRAGLGTLREHAEGSGPSGRALAHAEEGRAAIVANEILAVCSLVVWLAEAGLVGHYSSVLTVSGCGGRREGIEAGHHSSSLDVETLFGAEIEL</sequence>
<feature type="non-terminal residue" evidence="1">
    <location>
        <position position="168"/>
    </location>
</feature>
<name>A0AAV5TFU0_9BILA</name>
<dbReference type="EMBL" id="BTSX01000003">
    <property type="protein sequence ID" value="GMS91251.1"/>
    <property type="molecule type" value="Genomic_DNA"/>
</dbReference>
<protein>
    <recommendedName>
        <fullName evidence="3">Ribosomal protein</fullName>
    </recommendedName>
</protein>
<organism evidence="1 2">
    <name type="scientific">Pristionchus entomophagus</name>
    <dbReference type="NCBI Taxonomy" id="358040"/>
    <lineage>
        <taxon>Eukaryota</taxon>
        <taxon>Metazoa</taxon>
        <taxon>Ecdysozoa</taxon>
        <taxon>Nematoda</taxon>
        <taxon>Chromadorea</taxon>
        <taxon>Rhabditida</taxon>
        <taxon>Rhabditina</taxon>
        <taxon>Diplogasteromorpha</taxon>
        <taxon>Diplogasteroidea</taxon>
        <taxon>Neodiplogasteridae</taxon>
        <taxon>Pristionchus</taxon>
    </lineage>
</organism>
<gene>
    <name evidence="1" type="ORF">PENTCL1PPCAC_13426</name>
</gene>
<proteinExistence type="predicted"/>